<evidence type="ECO:0000313" key="3">
    <source>
        <dbReference type="Proteomes" id="UP000715965"/>
    </source>
</evidence>
<evidence type="ECO:0000313" key="2">
    <source>
        <dbReference type="EMBL" id="MBE7941886.1"/>
    </source>
</evidence>
<evidence type="ECO:0000259" key="1">
    <source>
        <dbReference type="Pfam" id="PF14321"/>
    </source>
</evidence>
<dbReference type="InterPro" id="IPR013784">
    <property type="entry name" value="Carb-bd-like_fold"/>
</dbReference>
<dbReference type="Proteomes" id="UP000715965">
    <property type="component" value="Unassembled WGS sequence"/>
</dbReference>
<dbReference type="InterPro" id="IPR025491">
    <property type="entry name" value="DUF4382"/>
</dbReference>
<gene>
    <name evidence="2" type="ORF">IM725_15010</name>
</gene>
<dbReference type="SUPFAM" id="SSF49452">
    <property type="entry name" value="Starch-binding domain-like"/>
    <property type="match status" value="1"/>
</dbReference>
<organism evidence="2 3">
    <name type="scientific">Ramlibacter aquaticus</name>
    <dbReference type="NCBI Taxonomy" id="2780094"/>
    <lineage>
        <taxon>Bacteria</taxon>
        <taxon>Pseudomonadati</taxon>
        <taxon>Pseudomonadota</taxon>
        <taxon>Betaproteobacteria</taxon>
        <taxon>Burkholderiales</taxon>
        <taxon>Comamonadaceae</taxon>
        <taxon>Ramlibacter</taxon>
    </lineage>
</organism>
<comment type="caution">
    <text evidence="2">The sequence shown here is derived from an EMBL/GenBank/DDBJ whole genome shotgun (WGS) entry which is preliminary data.</text>
</comment>
<reference evidence="2 3" key="1">
    <citation type="submission" date="2020-10" db="EMBL/GenBank/DDBJ databases">
        <title>Draft genome of Ramlibacter aquaticus LMG 30558.</title>
        <authorList>
            <person name="Props R."/>
        </authorList>
    </citation>
    <scope>NUCLEOTIDE SEQUENCE [LARGE SCALE GENOMIC DNA]</scope>
    <source>
        <strain evidence="2 3">LMG 30558</strain>
    </source>
</reference>
<protein>
    <submittedName>
        <fullName evidence="2">DUF4382 domain-containing protein</fullName>
    </submittedName>
</protein>
<feature type="domain" description="DUF4382" evidence="1">
    <location>
        <begin position="30"/>
        <end position="174"/>
    </location>
</feature>
<dbReference type="PROSITE" id="PS51257">
    <property type="entry name" value="PROKAR_LIPOPROTEIN"/>
    <property type="match status" value="1"/>
</dbReference>
<proteinExistence type="predicted"/>
<keyword evidence="3" id="KW-1185">Reference proteome</keyword>
<name>A0ABR9SHQ2_9BURK</name>
<dbReference type="Pfam" id="PF14321">
    <property type="entry name" value="DUF4382"/>
    <property type="match status" value="1"/>
</dbReference>
<sequence length="378" mass="37398">MAKGVGMLGLLAAALLVACGGGGGGSASGTGTLQMSLTDAPACGYDHVFVDVQKLSIHQSATAQPQDAGWTDINVNQRIDLLNLTNGVLQTLGQVPLAAGQYQQIRLVLGANNTVTPTGGSDTPLKVPSGMQTGIKLNADITIAANKMADFVLDFDACKSVVSAGASGNYLLKPVIAVTPHFISGISGYVNTALASPNTVVAAEQNGVIVKSAAPLASGQFVLPVAPGTYDLVVESPGYATAVITGVTVTTDTVTTVAASTAALSPPTSTDGTASGTVTTPSTPIMATVDALQTLAGNHPIDVLSVNADGTTGAYAMSLPTAAPVVAAYSATATALAFSPDNSAAGKYSLVASSGGVSKPGVAVTISATTAVVTNFGF</sequence>
<dbReference type="EMBL" id="JADDOJ010000068">
    <property type="protein sequence ID" value="MBE7941886.1"/>
    <property type="molecule type" value="Genomic_DNA"/>
</dbReference>
<dbReference type="Gene3D" id="2.60.40.1120">
    <property type="entry name" value="Carboxypeptidase-like, regulatory domain"/>
    <property type="match status" value="1"/>
</dbReference>
<accession>A0ABR9SHQ2</accession>